<reference evidence="1 2" key="1">
    <citation type="submission" date="2018-03" db="EMBL/GenBank/DDBJ databases">
        <title>Whole genome sequencing of Histamine producing bacteria.</title>
        <authorList>
            <person name="Butler K."/>
        </authorList>
    </citation>
    <scope>NUCLEOTIDE SEQUENCE [LARGE SCALE GENOMIC DNA]</scope>
    <source>
        <strain evidence="1 2">BS2</strain>
    </source>
</reference>
<dbReference type="AlphaFoldDB" id="A0A2T3IQ11"/>
<sequence>MFTFIFVHTGVTFQGLLFYSHFNIIRDYYKHIAYGKHNNTDAYLWQAKVLTFLKPLFIGINNSIINT</sequence>
<accession>A0A2T3IQ11</accession>
<name>A0A2T3IQ11_9GAMM</name>
<proteinExistence type="predicted"/>
<dbReference type="Proteomes" id="UP000240254">
    <property type="component" value="Unassembled WGS sequence"/>
</dbReference>
<gene>
    <name evidence="1" type="ORF">CTM88_05225</name>
</gene>
<protein>
    <submittedName>
        <fullName evidence="1">Uncharacterized protein</fullName>
    </submittedName>
</protein>
<dbReference type="EMBL" id="PYMK01000004">
    <property type="protein sequence ID" value="PSU30412.1"/>
    <property type="molecule type" value="Genomic_DNA"/>
</dbReference>
<evidence type="ECO:0000313" key="2">
    <source>
        <dbReference type="Proteomes" id="UP000240254"/>
    </source>
</evidence>
<evidence type="ECO:0000313" key="1">
    <source>
        <dbReference type="EMBL" id="PSU30412.1"/>
    </source>
</evidence>
<organism evidence="1 2">
    <name type="scientific">Photobacterium aquimaris</name>
    <dbReference type="NCBI Taxonomy" id="512643"/>
    <lineage>
        <taxon>Bacteria</taxon>
        <taxon>Pseudomonadati</taxon>
        <taxon>Pseudomonadota</taxon>
        <taxon>Gammaproteobacteria</taxon>
        <taxon>Vibrionales</taxon>
        <taxon>Vibrionaceae</taxon>
        <taxon>Photobacterium</taxon>
    </lineage>
</organism>
<comment type="caution">
    <text evidence="1">The sequence shown here is derived from an EMBL/GenBank/DDBJ whole genome shotgun (WGS) entry which is preliminary data.</text>
</comment>